<feature type="region of interest" description="Disordered" evidence="1">
    <location>
        <begin position="43"/>
        <end position="76"/>
    </location>
</feature>
<evidence type="ECO:0000256" key="2">
    <source>
        <dbReference type="SAM" id="Phobius"/>
    </source>
</evidence>
<dbReference type="RefSeq" id="WP_317935186.1">
    <property type="nucleotide sequence ID" value="NZ_JAUBDH010000003.1"/>
</dbReference>
<evidence type="ECO:0000256" key="1">
    <source>
        <dbReference type="SAM" id="MobiDB-lite"/>
    </source>
</evidence>
<protein>
    <submittedName>
        <fullName evidence="3">Uncharacterized protein</fullName>
    </submittedName>
</protein>
<dbReference type="EMBL" id="JAUBDH010000003">
    <property type="protein sequence ID" value="MDW0109639.1"/>
    <property type="molecule type" value="Genomic_DNA"/>
</dbReference>
<dbReference type="Proteomes" id="UP001280629">
    <property type="component" value="Unassembled WGS sequence"/>
</dbReference>
<feature type="transmembrane region" description="Helical" evidence="2">
    <location>
        <begin position="12"/>
        <end position="35"/>
    </location>
</feature>
<keyword evidence="2" id="KW-0472">Membrane</keyword>
<reference evidence="3 4" key="1">
    <citation type="submission" date="2023-06" db="EMBL/GenBank/DDBJ databases">
        <title>Sporosarcina sp. nov., isolated from Korean traditional fermented seafood 'Jeotgal'.</title>
        <authorList>
            <person name="Yang A.-I."/>
            <person name="Shin N.-R."/>
        </authorList>
    </citation>
    <scope>NUCLEOTIDE SEQUENCE [LARGE SCALE GENOMIC DNA]</scope>
    <source>
        <strain evidence="3 4">KCTC3840</strain>
    </source>
</reference>
<keyword evidence="2" id="KW-0812">Transmembrane</keyword>
<keyword evidence="2" id="KW-1133">Transmembrane helix</keyword>
<comment type="caution">
    <text evidence="3">The sequence shown here is derived from an EMBL/GenBank/DDBJ whole genome shotgun (WGS) entry which is preliminary data.</text>
</comment>
<evidence type="ECO:0000313" key="3">
    <source>
        <dbReference type="EMBL" id="MDW0109639.1"/>
    </source>
</evidence>
<sequence length="223" mass="23515">MNFKKKYTKMTIMLALVQGVLLGIAAVAIVGFILLKTEKPESAASPNTEVPASGPATSDKGEAGDSEKKEAPAAGAPMTMYAKQHGVFSSKESAASFMSDENLPKAAIVKVDGQFYVWSALGPNEIDADPAGDPGAFRKQVKVSPLACSSGEGELLATILNATEISEIQDLVTSQKQAKGTDKKDAFASNIAAITAFTDDLNIIRMHILSHYAESGECAKLEF</sequence>
<organism evidence="3 4">
    <name type="scientific">Sporosarcina aquimarina</name>
    <dbReference type="NCBI Taxonomy" id="114975"/>
    <lineage>
        <taxon>Bacteria</taxon>
        <taxon>Bacillati</taxon>
        <taxon>Bacillota</taxon>
        <taxon>Bacilli</taxon>
        <taxon>Bacillales</taxon>
        <taxon>Caryophanaceae</taxon>
        <taxon>Sporosarcina</taxon>
    </lineage>
</organism>
<accession>A0ABU4FY40</accession>
<keyword evidence="4" id="KW-1185">Reference proteome</keyword>
<evidence type="ECO:0000313" key="4">
    <source>
        <dbReference type="Proteomes" id="UP001280629"/>
    </source>
</evidence>
<gene>
    <name evidence="3" type="ORF">QT716_06170</name>
</gene>
<proteinExistence type="predicted"/>
<name>A0ABU4FY40_9BACL</name>
<feature type="compositionally biased region" description="Basic and acidic residues" evidence="1">
    <location>
        <begin position="59"/>
        <end position="71"/>
    </location>
</feature>